<dbReference type="EMBL" id="SNYI01000001">
    <property type="protein sequence ID" value="TDQ32954.1"/>
    <property type="molecule type" value="Genomic_DNA"/>
</dbReference>
<proteinExistence type="predicted"/>
<dbReference type="OrthoDB" id="1493222at2"/>
<feature type="transmembrane region" description="Helical" evidence="2">
    <location>
        <begin position="6"/>
        <end position="28"/>
    </location>
</feature>
<reference evidence="3 4" key="1">
    <citation type="submission" date="2019-03" db="EMBL/GenBank/DDBJ databases">
        <title>Genomic Encyclopedia of Archaeal and Bacterial Type Strains, Phase II (KMG-II): from individual species to whole genera.</title>
        <authorList>
            <person name="Goeker M."/>
        </authorList>
    </citation>
    <scope>NUCLEOTIDE SEQUENCE [LARGE SCALE GENOMIC DNA]</scope>
    <source>
        <strain evidence="3 4">DSM 18435</strain>
    </source>
</reference>
<feature type="coiled-coil region" evidence="1">
    <location>
        <begin position="42"/>
        <end position="69"/>
    </location>
</feature>
<keyword evidence="2" id="KW-0812">Transmembrane</keyword>
<evidence type="ECO:0000256" key="2">
    <source>
        <dbReference type="SAM" id="Phobius"/>
    </source>
</evidence>
<keyword evidence="4" id="KW-1185">Reference proteome</keyword>
<protein>
    <submittedName>
        <fullName evidence="3">Uncharacterized protein</fullName>
    </submittedName>
</protein>
<evidence type="ECO:0000256" key="1">
    <source>
        <dbReference type="SAM" id="Coils"/>
    </source>
</evidence>
<evidence type="ECO:0000313" key="3">
    <source>
        <dbReference type="EMBL" id="TDQ32954.1"/>
    </source>
</evidence>
<keyword evidence="1" id="KW-0175">Coiled coil</keyword>
<keyword evidence="2" id="KW-0472">Membrane</keyword>
<evidence type="ECO:0000313" key="4">
    <source>
        <dbReference type="Proteomes" id="UP000295468"/>
    </source>
</evidence>
<dbReference type="AlphaFoldDB" id="A0A4R6TN66"/>
<dbReference type="Proteomes" id="UP000295468">
    <property type="component" value="Unassembled WGS sequence"/>
</dbReference>
<sequence>MEIESLGLLHWALLVLVGITGVAVGFYLGKGNKKSGIDPEVYTSLETRNKGLQSELDACRQEVARLGSEAPTEEIGFDAAAAKAVFGKRVKENDLKLVEGIGPKIEGLFHNFDIKTWKDLSEVTVDRCYEVLGSGGDRYKIHDPSSWPMQARMAYQGDWKALHRWQVEHKHGKL</sequence>
<comment type="caution">
    <text evidence="3">The sequence shown here is derived from an EMBL/GenBank/DDBJ whole genome shotgun (WGS) entry which is preliminary data.</text>
</comment>
<dbReference type="RefSeq" id="WP_133642974.1">
    <property type="nucleotide sequence ID" value="NZ_SNYI01000001.1"/>
</dbReference>
<name>A0A4R6TN66_9FLAO</name>
<accession>A0A4R6TN66</accession>
<organism evidence="3 4">
    <name type="scientific">Zeaxanthinibacter enoshimensis</name>
    <dbReference type="NCBI Taxonomy" id="392009"/>
    <lineage>
        <taxon>Bacteria</taxon>
        <taxon>Pseudomonadati</taxon>
        <taxon>Bacteroidota</taxon>
        <taxon>Flavobacteriia</taxon>
        <taxon>Flavobacteriales</taxon>
        <taxon>Flavobacteriaceae</taxon>
        <taxon>Zeaxanthinibacter</taxon>
    </lineage>
</organism>
<gene>
    <name evidence="3" type="ORF">CLV82_0792</name>
</gene>
<keyword evidence="2" id="KW-1133">Transmembrane helix</keyword>